<dbReference type="InterPro" id="IPR050446">
    <property type="entry name" value="FAD-oxidoreductase/Apoptosis"/>
</dbReference>
<evidence type="ECO:0000256" key="3">
    <source>
        <dbReference type="ARBA" id="ARBA00022827"/>
    </source>
</evidence>
<dbReference type="AlphaFoldDB" id="A0A9D2EEI6"/>
<evidence type="ECO:0000259" key="5">
    <source>
        <dbReference type="Pfam" id="PF07992"/>
    </source>
</evidence>
<dbReference type="EMBL" id="DXBY01000188">
    <property type="protein sequence ID" value="HIZ36313.1"/>
    <property type="molecule type" value="Genomic_DNA"/>
</dbReference>
<evidence type="ECO:0000313" key="7">
    <source>
        <dbReference type="EMBL" id="HIZ36313.1"/>
    </source>
</evidence>
<dbReference type="InterPro" id="IPR028202">
    <property type="entry name" value="Reductase_C"/>
</dbReference>
<keyword evidence="2" id="KW-0285">Flavoprotein</keyword>
<reference evidence="7" key="1">
    <citation type="journal article" date="2021" name="PeerJ">
        <title>Extensive microbial diversity within the chicken gut microbiome revealed by metagenomics and culture.</title>
        <authorList>
            <person name="Gilroy R."/>
            <person name="Ravi A."/>
            <person name="Getino M."/>
            <person name="Pursley I."/>
            <person name="Horton D.L."/>
            <person name="Alikhan N.F."/>
            <person name="Baker D."/>
            <person name="Gharbi K."/>
            <person name="Hall N."/>
            <person name="Watson M."/>
            <person name="Adriaenssens E.M."/>
            <person name="Foster-Nyarko E."/>
            <person name="Jarju S."/>
            <person name="Secka A."/>
            <person name="Antonio M."/>
            <person name="Oren A."/>
            <person name="Chaudhuri R.R."/>
            <person name="La Ragione R."/>
            <person name="Hildebrand F."/>
            <person name="Pallen M.J."/>
        </authorList>
    </citation>
    <scope>NUCLEOTIDE SEQUENCE</scope>
    <source>
        <strain evidence="7">ChiGjej4B4-7305</strain>
    </source>
</reference>
<dbReference type="GO" id="GO:0016651">
    <property type="term" value="F:oxidoreductase activity, acting on NAD(P)H"/>
    <property type="evidence" value="ECO:0007669"/>
    <property type="project" value="TreeGrafter"/>
</dbReference>
<evidence type="ECO:0000259" key="6">
    <source>
        <dbReference type="Pfam" id="PF14759"/>
    </source>
</evidence>
<feature type="domain" description="Reductase C-terminal" evidence="6">
    <location>
        <begin position="285"/>
        <end position="363"/>
    </location>
</feature>
<dbReference type="PANTHER" id="PTHR43557:SF2">
    <property type="entry name" value="RIESKE DOMAIN-CONTAINING PROTEIN-RELATED"/>
    <property type="match status" value="1"/>
</dbReference>
<accession>A0A9D2EEI6</accession>
<reference evidence="7" key="2">
    <citation type="submission" date="2021-04" db="EMBL/GenBank/DDBJ databases">
        <authorList>
            <person name="Gilroy R."/>
        </authorList>
    </citation>
    <scope>NUCLEOTIDE SEQUENCE</scope>
    <source>
        <strain evidence="7">ChiGjej4B4-7305</strain>
    </source>
</reference>
<dbReference type="InterPro" id="IPR023753">
    <property type="entry name" value="FAD/NAD-binding_dom"/>
</dbReference>
<organism evidence="7 8">
    <name type="scientific">Candidatus Ruania gallistercoris</name>
    <dbReference type="NCBI Taxonomy" id="2838746"/>
    <lineage>
        <taxon>Bacteria</taxon>
        <taxon>Bacillati</taxon>
        <taxon>Actinomycetota</taxon>
        <taxon>Actinomycetes</taxon>
        <taxon>Micrococcales</taxon>
        <taxon>Ruaniaceae</taxon>
        <taxon>Ruania</taxon>
    </lineage>
</organism>
<dbReference type="Proteomes" id="UP000824037">
    <property type="component" value="Unassembled WGS sequence"/>
</dbReference>
<comment type="caution">
    <text evidence="7">The sequence shown here is derived from an EMBL/GenBank/DDBJ whole genome shotgun (WGS) entry which is preliminary data.</text>
</comment>
<dbReference type="PRINTS" id="PR00368">
    <property type="entry name" value="FADPNR"/>
</dbReference>
<dbReference type="GO" id="GO:0005737">
    <property type="term" value="C:cytoplasm"/>
    <property type="evidence" value="ECO:0007669"/>
    <property type="project" value="TreeGrafter"/>
</dbReference>
<keyword evidence="4" id="KW-0560">Oxidoreductase</keyword>
<feature type="domain" description="FAD/NAD(P)-binding" evidence="5">
    <location>
        <begin position="56"/>
        <end position="244"/>
    </location>
</feature>
<dbReference type="Gene3D" id="3.30.390.30">
    <property type="match status" value="1"/>
</dbReference>
<dbReference type="Pfam" id="PF07992">
    <property type="entry name" value="Pyr_redox_2"/>
    <property type="match status" value="1"/>
</dbReference>
<evidence type="ECO:0000313" key="8">
    <source>
        <dbReference type="Proteomes" id="UP000824037"/>
    </source>
</evidence>
<dbReference type="Gene3D" id="3.50.50.60">
    <property type="entry name" value="FAD/NAD(P)-binding domain"/>
    <property type="match status" value="2"/>
</dbReference>
<protein>
    <submittedName>
        <fullName evidence="7">FAD-dependent oxidoreductase</fullName>
    </submittedName>
</protein>
<dbReference type="SUPFAM" id="SSF55424">
    <property type="entry name" value="FAD/NAD-linked reductases, dimerisation (C-terminal) domain"/>
    <property type="match status" value="1"/>
</dbReference>
<dbReference type="PRINTS" id="PR00411">
    <property type="entry name" value="PNDRDTASEI"/>
</dbReference>
<proteinExistence type="predicted"/>
<name>A0A9D2EEI6_9MICO</name>
<evidence type="ECO:0000256" key="2">
    <source>
        <dbReference type="ARBA" id="ARBA00022630"/>
    </source>
</evidence>
<evidence type="ECO:0000256" key="1">
    <source>
        <dbReference type="ARBA" id="ARBA00001974"/>
    </source>
</evidence>
<dbReference type="SUPFAM" id="SSF51905">
    <property type="entry name" value="FAD/NAD(P)-binding domain"/>
    <property type="match status" value="2"/>
</dbReference>
<sequence length="367" mass="37687">VTLAGGRTLTADLVLCAIGARPDTAWLAEDLGHDLTELADEVHLGVRAVSLSVTGDGVQVTSAAGVTYAADQVVLATGSHAVRPPEWSGVVTLHTLDEAEHLRSALGGRGEVIVIGAGWIGAEVAGVAAGAGSRVQVLESGPVPLWRQLGEELGRRTVPWYAEAGVSLHTQTAVTAVENGKVTLAGGRTLTADLVLCAIGARPDTAWLAGSVPLTERGHVAVDAGGRSVVPRVWAVGDVAERDHPTFGRVPGGHWSAALTDPVALAGAMLGQQLPAAEPAPYLNSTQLGHQLTVYGRLTEDRVTRGDPAAPPWTTLCLDAGRLTGAVVADAPRDVAAVRKLLGRGELPVLDRAAAADPAVKLVRAVV</sequence>
<keyword evidence="3" id="KW-0274">FAD</keyword>
<dbReference type="Pfam" id="PF14759">
    <property type="entry name" value="Reductase_C"/>
    <property type="match status" value="1"/>
</dbReference>
<feature type="non-terminal residue" evidence="7">
    <location>
        <position position="1"/>
    </location>
</feature>
<gene>
    <name evidence="7" type="ORF">H9815_11090</name>
</gene>
<comment type="cofactor">
    <cofactor evidence="1">
        <name>FAD</name>
        <dbReference type="ChEBI" id="CHEBI:57692"/>
    </cofactor>
</comment>
<dbReference type="InterPro" id="IPR016156">
    <property type="entry name" value="FAD/NAD-linked_Rdtase_dimer_sf"/>
</dbReference>
<dbReference type="InterPro" id="IPR036188">
    <property type="entry name" value="FAD/NAD-bd_sf"/>
</dbReference>
<dbReference type="PANTHER" id="PTHR43557">
    <property type="entry name" value="APOPTOSIS-INDUCING FACTOR 1"/>
    <property type="match status" value="1"/>
</dbReference>
<evidence type="ECO:0000256" key="4">
    <source>
        <dbReference type="ARBA" id="ARBA00023002"/>
    </source>
</evidence>